<name>A0ABY7GXY4_9BACT</name>
<accession>A0ABY7GXY4</accession>
<dbReference type="InterPro" id="IPR045426">
    <property type="entry name" value="ADYC"/>
</dbReference>
<reference evidence="3" key="1">
    <citation type="submission" date="2022-11" db="EMBL/GenBank/DDBJ databases">
        <title>Minimal conservation of predation-associated metabolite biosynthetic gene clusters underscores biosynthetic potential of Myxococcota including descriptions for ten novel species: Archangium lansinium sp. nov., Myxococcus landrumus sp. nov., Nannocystis bai.</title>
        <authorList>
            <person name="Ahearne A."/>
            <person name="Stevens C."/>
            <person name="Dowd S."/>
        </authorList>
    </citation>
    <scope>NUCLEOTIDE SEQUENCE</scope>
    <source>
        <strain evidence="3">Fl3</strain>
    </source>
</reference>
<gene>
    <name evidence="3" type="ORF">O0S08_36785</name>
</gene>
<dbReference type="RefSeq" id="WP_269034134.1">
    <property type="nucleotide sequence ID" value="NZ_CP114040.1"/>
</dbReference>
<evidence type="ECO:0000259" key="2">
    <source>
        <dbReference type="Pfam" id="PF20032"/>
    </source>
</evidence>
<dbReference type="Pfam" id="PF20032">
    <property type="entry name" value="ADYC"/>
    <property type="match status" value="1"/>
</dbReference>
<feature type="domain" description="ADYC" evidence="2">
    <location>
        <begin position="102"/>
        <end position="290"/>
    </location>
</feature>
<proteinExistence type="predicted"/>
<sequence length="321" mass="34344">MSHSIFPLFALSLSLLAIGCTTEETDPDQTFRTTTIGCGQCSDSNSPQVDDFEVPELNEDGDANGDSVSLVGAITPGNVLVPLEAIGDELVAHTAGSDVMGLELIGYKLRVNTPNGLFDLLITAYEHYESWADGEADISAYGLRYASAEYPTGDGGSVCPGYPDDAAVVTVIGGETYDREHKVIAIQGDDDWFTLACEGQAAYKMKRLNYGPNQDFRAGTDPATPAERTATLKMITADYCGAGTSYTAQGTEVDWFDVGGTILPSVPPTGALLEALWTDTGAVCLDTPRLVTRTEVEEECDLPTCDEIDPDKYAIVWSTYI</sequence>
<protein>
    <submittedName>
        <fullName evidence="3">ADYC domain-containing protein</fullName>
    </submittedName>
</protein>
<evidence type="ECO:0000313" key="3">
    <source>
        <dbReference type="EMBL" id="WAS91772.1"/>
    </source>
</evidence>
<keyword evidence="4" id="KW-1185">Reference proteome</keyword>
<dbReference type="EMBL" id="CP114040">
    <property type="protein sequence ID" value="WAS91772.1"/>
    <property type="molecule type" value="Genomic_DNA"/>
</dbReference>
<feature type="chain" id="PRO_5045858577" evidence="1">
    <location>
        <begin position="20"/>
        <end position="321"/>
    </location>
</feature>
<dbReference type="Proteomes" id="UP001164459">
    <property type="component" value="Chromosome"/>
</dbReference>
<organism evidence="3 4">
    <name type="scientific">Nannocystis punicea</name>
    <dbReference type="NCBI Taxonomy" id="2995304"/>
    <lineage>
        <taxon>Bacteria</taxon>
        <taxon>Pseudomonadati</taxon>
        <taxon>Myxococcota</taxon>
        <taxon>Polyangia</taxon>
        <taxon>Nannocystales</taxon>
        <taxon>Nannocystaceae</taxon>
        <taxon>Nannocystis</taxon>
    </lineage>
</organism>
<feature type="signal peptide" evidence="1">
    <location>
        <begin position="1"/>
        <end position="19"/>
    </location>
</feature>
<evidence type="ECO:0000313" key="4">
    <source>
        <dbReference type="Proteomes" id="UP001164459"/>
    </source>
</evidence>
<evidence type="ECO:0000256" key="1">
    <source>
        <dbReference type="SAM" id="SignalP"/>
    </source>
</evidence>
<keyword evidence="1" id="KW-0732">Signal</keyword>